<dbReference type="PANTHER" id="PTHR20859:SF85">
    <property type="entry name" value="INTERFERON ALPHA_BETA RECEPTOR 1 ISOFORM X1"/>
    <property type="match status" value="1"/>
</dbReference>
<feature type="compositionally biased region" description="Low complexity" evidence="1">
    <location>
        <begin position="344"/>
        <end position="353"/>
    </location>
</feature>
<keyword evidence="2" id="KW-1133">Transmembrane helix</keyword>
<feature type="transmembrane region" description="Helical" evidence="2">
    <location>
        <begin position="234"/>
        <end position="260"/>
    </location>
</feature>
<feature type="domain" description="Fibronectin type-III" evidence="3">
    <location>
        <begin position="129"/>
        <end position="231"/>
    </location>
</feature>
<dbReference type="GO" id="GO:0005886">
    <property type="term" value="C:plasma membrane"/>
    <property type="evidence" value="ECO:0007669"/>
    <property type="project" value="TreeGrafter"/>
</dbReference>
<proteinExistence type="predicted"/>
<dbReference type="SUPFAM" id="SSF49265">
    <property type="entry name" value="Fibronectin type III"/>
    <property type="match status" value="2"/>
</dbReference>
<dbReference type="InterPro" id="IPR036116">
    <property type="entry name" value="FN3_sf"/>
</dbReference>
<evidence type="ECO:0000256" key="2">
    <source>
        <dbReference type="SAM" id="Phobius"/>
    </source>
</evidence>
<dbReference type="AlphaFoldDB" id="A0A3Q4N7Z7"/>
<dbReference type="Pfam" id="PF01108">
    <property type="entry name" value="Tissue_fac"/>
    <property type="match status" value="1"/>
</dbReference>
<dbReference type="Ensembl" id="ENSNBRT00000029975.1">
    <property type="protein sequence ID" value="ENSNBRP00000029219.1"/>
    <property type="gene ID" value="ENSNBRG00000022204.1"/>
</dbReference>
<evidence type="ECO:0000256" key="1">
    <source>
        <dbReference type="SAM" id="MobiDB-lite"/>
    </source>
</evidence>
<reference evidence="4" key="2">
    <citation type="submission" date="2025-09" db="UniProtKB">
        <authorList>
            <consortium name="Ensembl"/>
        </authorList>
    </citation>
    <scope>IDENTIFICATION</scope>
</reference>
<keyword evidence="5" id="KW-1185">Reference proteome</keyword>
<dbReference type="PROSITE" id="PS50853">
    <property type="entry name" value="FN3"/>
    <property type="match status" value="1"/>
</dbReference>
<dbReference type="InterPro" id="IPR013783">
    <property type="entry name" value="Ig-like_fold"/>
</dbReference>
<sequence length="415" mass="46209">MNKVFLPRPHHPASTGVNLPAPTDETHTFIETRLVCCCCNYILFNKSPPSTNVFSCSRILRRYQLKSKKKKTNWITACNQTSHRSCDLTRFNLHYLGIFVLQVRATVDGQHSEWAQTEFCPDKEAALGPPSNVTLAPAGSDLDVVVTDPLTSNNTSMREHVPNLYYHVQYWERQADGQASPHKQLRINTTMVTLPGLKAWTWYCVSVQSRDDFYSKTSDFTVPHCMQTEGSIPWWNIFLYFLGSLLFFFLIVLGTIYGLFRCCKTMKDVLKPSDQMPSHLKKYLCSSPGSDIPRLLTPDSESELLCEGVTICPLPAVLEIHIPPAEELAAPPSGLDVRHSRQDSSSSGDSGVYSSGGGSSSSALKHLSAVRHNHMGSDDSFKGLLDPERVNLREMTAHVKSQPEVADEGVVDVCV</sequence>
<evidence type="ECO:0000259" key="3">
    <source>
        <dbReference type="PROSITE" id="PS50853"/>
    </source>
</evidence>
<evidence type="ECO:0000313" key="4">
    <source>
        <dbReference type="Ensembl" id="ENSNBRP00000029219.1"/>
    </source>
</evidence>
<dbReference type="GeneTree" id="ENSGT00940000158406"/>
<dbReference type="PANTHER" id="PTHR20859">
    <property type="entry name" value="INTERFERON/INTERLEUKIN RECEPTOR"/>
    <property type="match status" value="1"/>
</dbReference>
<dbReference type="InterPro" id="IPR015373">
    <property type="entry name" value="Interferon/interleukin_rcp_dom"/>
</dbReference>
<dbReference type="Gene3D" id="2.60.40.10">
    <property type="entry name" value="Immunoglobulins"/>
    <property type="match status" value="2"/>
</dbReference>
<accession>A0A3Q4N7Z7</accession>
<keyword evidence="2" id="KW-0812">Transmembrane</keyword>
<protein>
    <submittedName>
        <fullName evidence="4">Interleukin-20 receptor subunit alpha-like</fullName>
    </submittedName>
</protein>
<dbReference type="GO" id="GO:0004904">
    <property type="term" value="F:interferon receptor activity"/>
    <property type="evidence" value="ECO:0007669"/>
    <property type="project" value="TreeGrafter"/>
</dbReference>
<dbReference type="Proteomes" id="UP000261580">
    <property type="component" value="Unassembled WGS sequence"/>
</dbReference>
<organism evidence="4 5">
    <name type="scientific">Neolamprologus brichardi</name>
    <name type="common">Fairy cichlid</name>
    <name type="synonym">Lamprologus brichardi</name>
    <dbReference type="NCBI Taxonomy" id="32507"/>
    <lineage>
        <taxon>Eukaryota</taxon>
        <taxon>Metazoa</taxon>
        <taxon>Chordata</taxon>
        <taxon>Craniata</taxon>
        <taxon>Vertebrata</taxon>
        <taxon>Euteleostomi</taxon>
        <taxon>Actinopterygii</taxon>
        <taxon>Neopterygii</taxon>
        <taxon>Teleostei</taxon>
        <taxon>Neoteleostei</taxon>
        <taxon>Acanthomorphata</taxon>
        <taxon>Ovalentaria</taxon>
        <taxon>Cichlomorphae</taxon>
        <taxon>Cichliformes</taxon>
        <taxon>Cichlidae</taxon>
        <taxon>African cichlids</taxon>
        <taxon>Pseudocrenilabrinae</taxon>
        <taxon>Lamprologini</taxon>
        <taxon>Neolamprologus</taxon>
    </lineage>
</organism>
<evidence type="ECO:0000313" key="5">
    <source>
        <dbReference type="Proteomes" id="UP000261580"/>
    </source>
</evidence>
<dbReference type="InterPro" id="IPR050650">
    <property type="entry name" value="Type-II_Cytokine-TF_Rcpt"/>
</dbReference>
<name>A0A3Q4N7Z7_NEOBR</name>
<dbReference type="CDD" id="cd00063">
    <property type="entry name" value="FN3"/>
    <property type="match status" value="1"/>
</dbReference>
<dbReference type="Bgee" id="ENSNBRG00000022204">
    <property type="expression patterns" value="Expressed in blood and 7 other cell types or tissues"/>
</dbReference>
<keyword evidence="2" id="KW-0472">Membrane</keyword>
<dbReference type="InterPro" id="IPR003961">
    <property type="entry name" value="FN3_dom"/>
</dbReference>
<reference evidence="4" key="1">
    <citation type="submission" date="2025-08" db="UniProtKB">
        <authorList>
            <consortium name="Ensembl"/>
        </authorList>
    </citation>
    <scope>IDENTIFICATION</scope>
</reference>
<dbReference type="Pfam" id="PF09294">
    <property type="entry name" value="Interfer-bind"/>
    <property type="match status" value="1"/>
</dbReference>
<feature type="region of interest" description="Disordered" evidence="1">
    <location>
        <begin position="331"/>
        <end position="359"/>
    </location>
</feature>